<keyword evidence="3" id="KW-1185">Reference proteome</keyword>
<comment type="caution">
    <text evidence="2">The sequence shown here is derived from an EMBL/GenBank/DDBJ whole genome shotgun (WGS) entry which is preliminary data.</text>
</comment>
<feature type="signal peptide" evidence="1">
    <location>
        <begin position="1"/>
        <end position="37"/>
    </location>
</feature>
<dbReference type="AlphaFoldDB" id="A0A9P8VG34"/>
<keyword evidence="1" id="KW-0732">Signal</keyword>
<evidence type="ECO:0000313" key="2">
    <source>
        <dbReference type="EMBL" id="KAH6690500.1"/>
    </source>
</evidence>
<name>A0A9P8VG34_9PEZI</name>
<proteinExistence type="predicted"/>
<protein>
    <recommendedName>
        <fullName evidence="4">Secreted protein</fullName>
    </recommendedName>
</protein>
<reference evidence="2" key="1">
    <citation type="journal article" date="2021" name="Nat. Commun.">
        <title>Genetic determinants of endophytism in the Arabidopsis root mycobiome.</title>
        <authorList>
            <person name="Mesny F."/>
            <person name="Miyauchi S."/>
            <person name="Thiergart T."/>
            <person name="Pickel B."/>
            <person name="Atanasova L."/>
            <person name="Karlsson M."/>
            <person name="Huettel B."/>
            <person name="Barry K.W."/>
            <person name="Haridas S."/>
            <person name="Chen C."/>
            <person name="Bauer D."/>
            <person name="Andreopoulos W."/>
            <person name="Pangilinan J."/>
            <person name="LaButti K."/>
            <person name="Riley R."/>
            <person name="Lipzen A."/>
            <person name="Clum A."/>
            <person name="Drula E."/>
            <person name="Henrissat B."/>
            <person name="Kohler A."/>
            <person name="Grigoriev I.V."/>
            <person name="Martin F.M."/>
            <person name="Hacquard S."/>
        </authorList>
    </citation>
    <scope>NUCLEOTIDE SEQUENCE</scope>
    <source>
        <strain evidence="2">MPI-SDFR-AT-0117</strain>
    </source>
</reference>
<evidence type="ECO:0000313" key="3">
    <source>
        <dbReference type="Proteomes" id="UP000770015"/>
    </source>
</evidence>
<dbReference type="EMBL" id="JAGSXJ010000006">
    <property type="protein sequence ID" value="KAH6690500.1"/>
    <property type="molecule type" value="Genomic_DNA"/>
</dbReference>
<feature type="chain" id="PRO_5040221609" description="Secreted protein" evidence="1">
    <location>
        <begin position="38"/>
        <end position="87"/>
    </location>
</feature>
<organism evidence="2 3">
    <name type="scientific">Plectosphaerella plurivora</name>
    <dbReference type="NCBI Taxonomy" id="936078"/>
    <lineage>
        <taxon>Eukaryota</taxon>
        <taxon>Fungi</taxon>
        <taxon>Dikarya</taxon>
        <taxon>Ascomycota</taxon>
        <taxon>Pezizomycotina</taxon>
        <taxon>Sordariomycetes</taxon>
        <taxon>Hypocreomycetidae</taxon>
        <taxon>Glomerellales</taxon>
        <taxon>Plectosphaerellaceae</taxon>
        <taxon>Plectosphaerella</taxon>
    </lineage>
</organism>
<dbReference type="Proteomes" id="UP000770015">
    <property type="component" value="Unassembled WGS sequence"/>
</dbReference>
<gene>
    <name evidence="2" type="ORF">F5X68DRAFT_203121</name>
</gene>
<sequence>MFCLLAALGLVISAPWSPMARLLVVQATLATPPWADACPEPHLAATLHPGMVLIENQRSPGGGVSIFSTVSGFILQVFSESAARSIS</sequence>
<accession>A0A9P8VG34</accession>
<evidence type="ECO:0000256" key="1">
    <source>
        <dbReference type="SAM" id="SignalP"/>
    </source>
</evidence>
<evidence type="ECO:0008006" key="4">
    <source>
        <dbReference type="Google" id="ProtNLM"/>
    </source>
</evidence>